<feature type="coiled-coil region" evidence="4">
    <location>
        <begin position="263"/>
        <end position="290"/>
    </location>
</feature>
<evidence type="ECO:0000313" key="7">
    <source>
        <dbReference type="EMBL" id="PGH06104.1"/>
    </source>
</evidence>
<organism evidence="7 8">
    <name type="scientific">Helicocarpus griseus UAMH5409</name>
    <dbReference type="NCBI Taxonomy" id="1447875"/>
    <lineage>
        <taxon>Eukaryota</taxon>
        <taxon>Fungi</taxon>
        <taxon>Dikarya</taxon>
        <taxon>Ascomycota</taxon>
        <taxon>Pezizomycotina</taxon>
        <taxon>Eurotiomycetes</taxon>
        <taxon>Eurotiomycetidae</taxon>
        <taxon>Onygenales</taxon>
        <taxon>Ajellomycetaceae</taxon>
        <taxon>Helicocarpus</taxon>
    </lineage>
</organism>
<dbReference type="OrthoDB" id="336088at2759"/>
<feature type="region of interest" description="Disordered" evidence="5">
    <location>
        <begin position="221"/>
        <end position="240"/>
    </location>
</feature>
<dbReference type="SMART" id="SM00249">
    <property type="entry name" value="PHD"/>
    <property type="match status" value="1"/>
</dbReference>
<dbReference type="InterPro" id="IPR011011">
    <property type="entry name" value="Znf_FYVE_PHD"/>
</dbReference>
<comment type="caution">
    <text evidence="7">The sequence shown here is derived from an EMBL/GenBank/DDBJ whole genome shotgun (WGS) entry which is preliminary data.</text>
</comment>
<evidence type="ECO:0000256" key="2">
    <source>
        <dbReference type="ARBA" id="ARBA00022771"/>
    </source>
</evidence>
<keyword evidence="4" id="KW-0175">Coiled coil</keyword>
<keyword evidence="3" id="KW-0862">Zinc</keyword>
<evidence type="ECO:0000256" key="4">
    <source>
        <dbReference type="SAM" id="Coils"/>
    </source>
</evidence>
<feature type="region of interest" description="Disordered" evidence="5">
    <location>
        <begin position="161"/>
        <end position="190"/>
    </location>
</feature>
<evidence type="ECO:0000256" key="1">
    <source>
        <dbReference type="ARBA" id="ARBA00022723"/>
    </source>
</evidence>
<dbReference type="SUPFAM" id="SSF57903">
    <property type="entry name" value="FYVE/PHD zinc finger"/>
    <property type="match status" value="1"/>
</dbReference>
<sequence>MESDNSQRKSKKRRNLSSSSCRQTESRKTPCTSKTVSTGMSALAPMWVAKDDCRRPRLVSENVPGTRHWRIGDPNMDTCYVCRLKNNLFGCRTCMRSCHAICLDPPLKDSDVPSPFHCPVCVERKWHVDPPSYIRPLSPMSSSNTREMSPGTSHEAVNATKHYSASSERYTVARESGVTPTTTMPLSSSGVDSMKSFGISHETASSISYRHDTCHSSRLLERKGAECSTPSTSAGAPRRSRYQTVSNEVDDALSTIYRELEMGVELQAQMRDLQARVSFLEQELSIANGKVALSRQEVAAEYAPEVKCLQNQLCMEKDENRRLAEENKRLKAQMEELKGAGCSQELEEWKRRLRDFVNSKA</sequence>
<keyword evidence="8" id="KW-1185">Reference proteome</keyword>
<proteinExistence type="predicted"/>
<dbReference type="Gene3D" id="3.30.40.10">
    <property type="entry name" value="Zinc/RING finger domain, C3HC4 (zinc finger)"/>
    <property type="match status" value="1"/>
</dbReference>
<dbReference type="GO" id="GO:0008270">
    <property type="term" value="F:zinc ion binding"/>
    <property type="evidence" value="ECO:0007669"/>
    <property type="project" value="UniProtKB-KW"/>
</dbReference>
<evidence type="ECO:0000313" key="8">
    <source>
        <dbReference type="Proteomes" id="UP000223968"/>
    </source>
</evidence>
<dbReference type="InterPro" id="IPR013083">
    <property type="entry name" value="Znf_RING/FYVE/PHD"/>
</dbReference>
<evidence type="ECO:0000256" key="3">
    <source>
        <dbReference type="ARBA" id="ARBA00022833"/>
    </source>
</evidence>
<protein>
    <recommendedName>
        <fullName evidence="6">Zinc finger PHD-type domain-containing protein</fullName>
    </recommendedName>
</protein>
<dbReference type="InterPro" id="IPR001965">
    <property type="entry name" value="Znf_PHD"/>
</dbReference>
<feature type="compositionally biased region" description="Polar residues" evidence="5">
    <location>
        <begin position="178"/>
        <end position="190"/>
    </location>
</feature>
<gene>
    <name evidence="7" type="ORF">AJ79_06638</name>
</gene>
<dbReference type="STRING" id="1447875.A0A2B7X373"/>
<name>A0A2B7X373_9EURO</name>
<evidence type="ECO:0000256" key="5">
    <source>
        <dbReference type="SAM" id="MobiDB-lite"/>
    </source>
</evidence>
<feature type="domain" description="Zinc finger PHD-type" evidence="6">
    <location>
        <begin position="78"/>
        <end position="122"/>
    </location>
</feature>
<accession>A0A2B7X373</accession>
<keyword evidence="2" id="KW-0863">Zinc-finger</keyword>
<dbReference type="CDD" id="cd15489">
    <property type="entry name" value="PHD_SF"/>
    <property type="match status" value="1"/>
</dbReference>
<evidence type="ECO:0000259" key="6">
    <source>
        <dbReference type="SMART" id="SM00249"/>
    </source>
</evidence>
<dbReference type="Proteomes" id="UP000223968">
    <property type="component" value="Unassembled WGS sequence"/>
</dbReference>
<keyword evidence="1" id="KW-0479">Metal-binding</keyword>
<dbReference type="EMBL" id="PDNB01000120">
    <property type="protein sequence ID" value="PGH06104.1"/>
    <property type="molecule type" value="Genomic_DNA"/>
</dbReference>
<reference evidence="7 8" key="1">
    <citation type="submission" date="2017-10" db="EMBL/GenBank/DDBJ databases">
        <title>Comparative genomics in systemic dimorphic fungi from Ajellomycetaceae.</title>
        <authorList>
            <person name="Munoz J.F."/>
            <person name="Mcewen J.G."/>
            <person name="Clay O.K."/>
            <person name="Cuomo C.A."/>
        </authorList>
    </citation>
    <scope>NUCLEOTIDE SEQUENCE [LARGE SCALE GENOMIC DNA]</scope>
    <source>
        <strain evidence="7 8">UAMH5409</strain>
    </source>
</reference>
<feature type="region of interest" description="Disordered" evidence="5">
    <location>
        <begin position="1"/>
        <end position="36"/>
    </location>
</feature>
<dbReference type="AlphaFoldDB" id="A0A2B7X373"/>